<evidence type="ECO:0000313" key="2">
    <source>
        <dbReference type="EMBL" id="CBH24777.1"/>
    </source>
</evidence>
<dbReference type="HOGENOM" id="CLU_009600_0_3_10"/>
<dbReference type="InterPro" id="IPR000120">
    <property type="entry name" value="Amidase"/>
</dbReference>
<proteinExistence type="predicted"/>
<dbReference type="InterPro" id="IPR036928">
    <property type="entry name" value="AS_sf"/>
</dbReference>
<dbReference type="Gene3D" id="3.90.1300.10">
    <property type="entry name" value="Amidase signature (AS) domain"/>
    <property type="match status" value="1"/>
</dbReference>
<dbReference type="EMBL" id="FP565814">
    <property type="protein sequence ID" value="CBH24777.1"/>
    <property type="molecule type" value="Genomic_DNA"/>
</dbReference>
<dbReference type="PANTHER" id="PTHR11895:SF73">
    <property type="entry name" value="AMIDASE FAMILY PROTEIN"/>
    <property type="match status" value="1"/>
</dbReference>
<dbReference type="KEGG" id="srm:SRM_01856"/>
<accession>D5H9S2</accession>
<dbReference type="EC" id="6.3.5.-" evidence="2"/>
<protein>
    <submittedName>
        <fullName evidence="2">Glutamyl-tRNA(Gln) amidotransferase subunit A</fullName>
        <ecNumber evidence="2">6.3.5.-</ecNumber>
    </submittedName>
</protein>
<reference evidence="2 3" key="1">
    <citation type="journal article" date="2010" name="ISME J.">
        <title>Fine-scale evolution: genomic, phenotypic and ecological differentiation in two coexisting Salinibacter ruber strains.</title>
        <authorList>
            <person name="Pena A."/>
            <person name="Teeling H."/>
            <person name="Huerta-Cepas J."/>
            <person name="Santos F."/>
            <person name="Yarza P."/>
            <person name="Brito-Echeverria J."/>
            <person name="Lucio M."/>
            <person name="Schmitt-Kopplin P."/>
            <person name="Meseguer I."/>
            <person name="Schenowitz C."/>
            <person name="Dossat C."/>
            <person name="Barbe V."/>
            <person name="Dopazo J."/>
            <person name="Rossello-Mora R."/>
            <person name="Schuler M."/>
            <person name="Glockner F.O."/>
            <person name="Amann R."/>
            <person name="Gabaldon T."/>
            <person name="Anton J."/>
        </authorList>
    </citation>
    <scope>NUCLEOTIDE SEQUENCE [LARGE SCALE GENOMIC DNA]</scope>
    <source>
        <strain evidence="2 3">M8</strain>
    </source>
</reference>
<sequence>MFPLRMEIRPAGGYRMGGLPAERRGWLGESRSRSVICFGHAMSIDRRQFLDACTAVGLSGLFPGALYAQVAEQEDDAPITTEHVAAAESIAGLSLTGEERELLVENLNENLEQYEAMRAQDLPNARAPATTFDPRRGGAELPEVPPSADGAEVPLPPIDRPSSNEELAFASISELAHLLRARKVTSVELTELALQRLRRYDDRLHAVISYTEERALAAARRADDELDAGTWRGPLHGVPYGAKDLLAVQGTKTTWGAEPYKTQTIDETATVIERLDDAGAVLVAKLSLGALAWGDVWYDATTKNPWNLDQGSSGSSAGPAAAVSAGCVPFAIGSETLGSIVSPSTRCGVTGHRPTFGAVGRGGAMALSWTMDKLGPIARSALDCAHVYDAIRGADPKDPASVDVPFPFDAERSAASLRVGYLQEAFEGDYDNQSADQKTLDVLRGLGVDLEPVSWDVDVPVGALLNTLDVEAAAAFDELTRTDGVDELVRQGENTWPNVFRTARFVPAVEHVQMDRLRVDLMERAHAVMQDLDVLVSPSFGGGTLGITNLTGHPCVCLPNALRPVEEGPDARRQPGSISFVAPLYRDQHALTLAHAVQQATDIHRRRPPIQ</sequence>
<dbReference type="InterPro" id="IPR023631">
    <property type="entry name" value="Amidase_dom"/>
</dbReference>
<feature type="domain" description="Amidase" evidence="1">
    <location>
        <begin position="188"/>
        <end position="544"/>
    </location>
</feature>
<dbReference type="SUPFAM" id="SSF75304">
    <property type="entry name" value="Amidase signature (AS) enzymes"/>
    <property type="match status" value="1"/>
</dbReference>
<dbReference type="GO" id="GO:0050567">
    <property type="term" value="F:glutaminyl-tRNA synthase (glutamine-hydrolyzing) activity"/>
    <property type="evidence" value="ECO:0007669"/>
    <property type="project" value="TreeGrafter"/>
</dbReference>
<name>D5H9S2_SALRM</name>
<evidence type="ECO:0000313" key="3">
    <source>
        <dbReference type="Proteomes" id="UP000000933"/>
    </source>
</evidence>
<dbReference type="Pfam" id="PF01425">
    <property type="entry name" value="Amidase"/>
    <property type="match status" value="1"/>
</dbReference>
<dbReference type="Proteomes" id="UP000000933">
    <property type="component" value="Chromosome"/>
</dbReference>
<dbReference type="AlphaFoldDB" id="D5H9S2"/>
<gene>
    <name evidence="2" type="primary">gatA</name>
    <name evidence="2" type="ordered locus">SRM_01856</name>
</gene>
<evidence type="ECO:0000259" key="1">
    <source>
        <dbReference type="Pfam" id="PF01425"/>
    </source>
</evidence>
<reference evidence="3" key="2">
    <citation type="submission" date="2010-04" db="EMBL/GenBank/DDBJ databases">
        <title>Genome sequence of Salinibacter ruber M8.</title>
        <authorList>
            <consortium name="Genoscope"/>
        </authorList>
    </citation>
    <scope>NUCLEOTIDE SEQUENCE [LARGE SCALE GENOMIC DNA]</scope>
    <source>
        <strain evidence="3">M8</strain>
    </source>
</reference>
<dbReference type="PATRIC" id="fig|761659.10.peg.2019"/>
<organism evidence="2 3">
    <name type="scientific">Salinibacter ruber (strain M8)</name>
    <dbReference type="NCBI Taxonomy" id="761659"/>
    <lineage>
        <taxon>Bacteria</taxon>
        <taxon>Pseudomonadati</taxon>
        <taxon>Rhodothermota</taxon>
        <taxon>Rhodothermia</taxon>
        <taxon>Rhodothermales</taxon>
        <taxon>Salinibacteraceae</taxon>
        <taxon>Salinibacter</taxon>
    </lineage>
</organism>
<keyword evidence="2" id="KW-0436">Ligase</keyword>
<dbReference type="PANTHER" id="PTHR11895">
    <property type="entry name" value="TRANSAMIDASE"/>
    <property type="match status" value="1"/>
</dbReference>